<feature type="chain" id="PRO_5040394032" description="FAD/NAD(P)-binding domain-containing protein" evidence="1">
    <location>
        <begin position="26"/>
        <end position="414"/>
    </location>
</feature>
<dbReference type="GO" id="GO:0050660">
    <property type="term" value="F:flavin adenine dinucleotide binding"/>
    <property type="evidence" value="ECO:0007669"/>
    <property type="project" value="TreeGrafter"/>
</dbReference>
<organism evidence="3 4">
    <name type="scientific">Cylindrodendrum hubeiense</name>
    <dbReference type="NCBI Taxonomy" id="595255"/>
    <lineage>
        <taxon>Eukaryota</taxon>
        <taxon>Fungi</taxon>
        <taxon>Dikarya</taxon>
        <taxon>Ascomycota</taxon>
        <taxon>Pezizomycotina</taxon>
        <taxon>Sordariomycetes</taxon>
        <taxon>Hypocreomycetidae</taxon>
        <taxon>Hypocreales</taxon>
        <taxon>Nectriaceae</taxon>
        <taxon>Cylindrodendrum</taxon>
    </lineage>
</organism>
<accession>A0A9P5HNL2</accession>
<proteinExistence type="predicted"/>
<dbReference type="PANTHER" id="PTHR43735">
    <property type="entry name" value="APOPTOSIS-INDUCING FACTOR 1"/>
    <property type="match status" value="1"/>
</dbReference>
<protein>
    <recommendedName>
        <fullName evidence="2">FAD/NAD(P)-binding domain-containing protein</fullName>
    </recommendedName>
</protein>
<dbReference type="AlphaFoldDB" id="A0A9P5HNL2"/>
<dbReference type="GO" id="GO:0004174">
    <property type="term" value="F:electron-transferring-flavoprotein dehydrogenase activity"/>
    <property type="evidence" value="ECO:0007669"/>
    <property type="project" value="TreeGrafter"/>
</dbReference>
<dbReference type="InterPro" id="IPR036188">
    <property type="entry name" value="FAD/NAD-bd_sf"/>
</dbReference>
<keyword evidence="4" id="KW-1185">Reference proteome</keyword>
<comment type="caution">
    <text evidence="3">The sequence shown here is derived from an EMBL/GenBank/DDBJ whole genome shotgun (WGS) entry which is preliminary data.</text>
</comment>
<evidence type="ECO:0000259" key="2">
    <source>
        <dbReference type="Pfam" id="PF07992"/>
    </source>
</evidence>
<reference evidence="3" key="1">
    <citation type="submission" date="2020-03" db="EMBL/GenBank/DDBJ databases">
        <title>Draft Genome Sequence of Cylindrodendrum hubeiense.</title>
        <authorList>
            <person name="Buettner E."/>
            <person name="Kellner H."/>
        </authorList>
    </citation>
    <scope>NUCLEOTIDE SEQUENCE</scope>
    <source>
        <strain evidence="3">IHI 201604</strain>
    </source>
</reference>
<dbReference type="EMBL" id="JAANBB010000008">
    <property type="protein sequence ID" value="KAF7556955.1"/>
    <property type="molecule type" value="Genomic_DNA"/>
</dbReference>
<evidence type="ECO:0000313" key="3">
    <source>
        <dbReference type="EMBL" id="KAF7556955.1"/>
    </source>
</evidence>
<evidence type="ECO:0000313" key="4">
    <source>
        <dbReference type="Proteomes" id="UP000722485"/>
    </source>
</evidence>
<dbReference type="SUPFAM" id="SSF51905">
    <property type="entry name" value="FAD/NAD(P)-binding domain"/>
    <property type="match status" value="1"/>
</dbReference>
<evidence type="ECO:0000256" key="1">
    <source>
        <dbReference type="SAM" id="SignalP"/>
    </source>
</evidence>
<dbReference type="PRINTS" id="PR00368">
    <property type="entry name" value="FADPNR"/>
</dbReference>
<dbReference type="GO" id="GO:0005737">
    <property type="term" value="C:cytoplasm"/>
    <property type="evidence" value="ECO:0007669"/>
    <property type="project" value="TreeGrafter"/>
</dbReference>
<name>A0A9P5HNL2_9HYPO</name>
<dbReference type="Gene3D" id="3.50.50.100">
    <property type="match status" value="1"/>
</dbReference>
<dbReference type="OrthoDB" id="202203at2759"/>
<dbReference type="InterPro" id="IPR023753">
    <property type="entry name" value="FAD/NAD-binding_dom"/>
</dbReference>
<feature type="signal peptide" evidence="1">
    <location>
        <begin position="1"/>
        <end position="25"/>
    </location>
</feature>
<keyword evidence="1" id="KW-0732">Signal</keyword>
<dbReference type="Pfam" id="PF07992">
    <property type="entry name" value="Pyr_redox_2"/>
    <property type="match status" value="1"/>
</dbReference>
<feature type="domain" description="FAD/NAD(P)-binding" evidence="2">
    <location>
        <begin position="45"/>
        <end position="338"/>
    </location>
</feature>
<gene>
    <name evidence="3" type="ORF">G7Z17_g1010</name>
</gene>
<dbReference type="Proteomes" id="UP000722485">
    <property type="component" value="Unassembled WGS sequence"/>
</dbReference>
<dbReference type="PANTHER" id="PTHR43735:SF5">
    <property type="entry name" value="FAD_NAD(P)-BINDING DOMAIN-CONTAINING PROTEIN"/>
    <property type="match status" value="1"/>
</dbReference>
<sequence>MALAGFRIQTRVFALFAQFAGRALGQRITSAIHRWTYRPSPNPRTVAVIGGSFGGTHLAQRLAHSLPSGFRVVLIEKHSHFHYAYGFPRFAVVPGLESKGFIQYDNLAQGAPPGIFRHVHGEALSVGDGQIELKDGTKLDYDYLAIATGAAQPPPARIDAPGREEGIATLTGYQQRIQRADRIAVVGGGAVGVELASEIKEQYPEKKVTLIHSRDRLLPRFDAKVHDYVAKALVQMEIEVIFNERPTVPADAGMTTKKTSMKFSNGPERVFDLVIPCTGLRPRSEMLLHHAPQSIASNGEILVNPTLQLTNSEAKIFAFGDVARTGGPKQGRACMMQAEIVLSNILRLIKGRQELKHYTPHPFEGSLIMTLGKMGQLMYMKWGKDELFKPGGKSENDIGASAQWKALHAKMPRD</sequence>